<feature type="non-terminal residue" evidence="2">
    <location>
        <position position="1"/>
    </location>
</feature>
<comment type="caution">
    <text evidence="2">The sequence shown here is derived from an EMBL/GenBank/DDBJ whole genome shotgun (WGS) entry which is preliminary data.</text>
</comment>
<dbReference type="InterPro" id="IPR058210">
    <property type="entry name" value="SACS/Nov_dom"/>
</dbReference>
<dbReference type="InterPro" id="IPR011333">
    <property type="entry name" value="SKP1/BTB/POZ_sf"/>
</dbReference>
<dbReference type="SUPFAM" id="SSF54695">
    <property type="entry name" value="POZ domain"/>
    <property type="match status" value="1"/>
</dbReference>
<accession>A0A9N9AR58</accession>
<protein>
    <submittedName>
        <fullName evidence="2">7365_t:CDS:1</fullName>
    </submittedName>
</protein>
<dbReference type="InterPro" id="IPR000210">
    <property type="entry name" value="BTB/POZ_dom"/>
</dbReference>
<keyword evidence="3" id="KW-1185">Reference proteome</keyword>
<dbReference type="EMBL" id="CAJVPZ010003913">
    <property type="protein sequence ID" value="CAG8537929.1"/>
    <property type="molecule type" value="Genomic_DNA"/>
</dbReference>
<dbReference type="Gene3D" id="3.30.710.10">
    <property type="entry name" value="Potassium Channel Kv1.1, Chain A"/>
    <property type="match status" value="1"/>
</dbReference>
<dbReference type="InterPro" id="IPR052972">
    <property type="entry name" value="Sacsin_chaperone_reg"/>
</dbReference>
<reference evidence="2" key="1">
    <citation type="submission" date="2021-06" db="EMBL/GenBank/DDBJ databases">
        <authorList>
            <person name="Kallberg Y."/>
            <person name="Tangrot J."/>
            <person name="Rosling A."/>
        </authorList>
    </citation>
    <scope>NUCLEOTIDE SEQUENCE</scope>
    <source>
        <strain evidence="2">IN212</strain>
    </source>
</reference>
<dbReference type="Proteomes" id="UP000789396">
    <property type="component" value="Unassembled WGS sequence"/>
</dbReference>
<dbReference type="OrthoDB" id="1262810at2759"/>
<sequence>AEESEISNKEYKVEDIKKLFDIFFNVDNISCLLFLKHIEKILFFELKEDGNIPELLYEIGIENVKEVFRERKLLAENIISTMLSTTGQDSFESVYKMKFFQKAKAKRINNKSEWLIVNYISDTNDEKYIKFKNRIRDCKFIPIVGLAVRVDNISRNQGKLYCFLPLPDNYEDFSVSINGCFAVSKNRRRLESDMLLLKGAWNRYLFEKAIPEAWKKLLTEVIKIKSVSYEKIYTLWPLPVDKSSRELNAKSCLWKDLLQNVINHLEPDLEVFRGPSEYLSINSGYLTDENFCKSSDLSRILEKLGFPIFVKIPEQIVAKLKNSFKNGLKYITPEKVCNYLKESNKQTNIVRLSRSDKLLLFEYILGVNDVSDLHGLPLLPVKNDTFTTFEPRSNSKHFFIAGKNEHKLIDEKLFESIIDNEIGDGYAENSQEIPIGKNDIEWIYEIWDYLQKTNRNLSHFEGLHLLPIIKNKAIHLRKLKAIPKCLCHSPRYQMIGDLQPGFLIELFESLGSIFIDRDFEKRKVSNYEKLKNYLIELDDVEAVILSFGENQSFPSNITKHSLSNYDRECLIKYFGSYLQRQHFFDTRLIEILKCFPIFTKVNSNKAIDINSLSGTAYYLLPEQDEQSCGPIISPHCSFLKAHTSSNVGFILEKVLKVKRLDQRTYWKDHVIQHLNDLNDPSFHIKDQLIEKLFERWRIIAPFRSVLSEIPFVTTQSFNTSFFSTSLFSTASSVRKKPNEIFDPDNSQIKKLFFSNEPFFPIGKYSDHEYLHKLRQLGMKNSMTIKDVINRLEIYAGHKTSDRYSKSIQLLRYIDDNYDDFENDELFNLFCEKIKNEAWIPTLKQKRQKTFSKASECKDQLHQNLVSYVMPIIQYQIKNNDLRRIFGWNNDPPIMKIIEQLLYLTDLISQEDSNTEIGDQIYKIYDHLNKVVSRSNNDIDLLKSELSGKKWIFNDDKLYSSEEIVFSSIIKNDMVTLSNRNKNNYSKLFVVLGVAHEQNYFEALKTLEFSSKTQKFIIDMIEHLSHTETEDRLKELLIPNMNEKMVPCKGLFYDDMDTRVKDSDKNFNVMAHPAISRDVAKKLKLKNFSEEFLKGRIDFVKQNNNVTAAFLKTILEEFDLEEIVFQEFLKNADDARATQFCIILDECKYSDKLLLKEDMKCWQGPAIWIYNNSKFSINEDLDSLNNIGNQFEPYLKLEGCGFKVDFNEKFDGTLFRLPLRTIKSLISDKVYTADNVWQTSVDIIDRVENLLDVIKKDAISELIFLRNVKSIKTFRKRSSDNVIKPLWEVEIKEFTGDRKSLGKKSQILKFDVQYSEENIPKTTKWLMCAGKKDNKDAWSAIATIIPEKQNEEIFNGKFYSYLSLLNSSELPVILHSNDWELTPNKRNLKPNSEKNINILNNISELHVRLFERLTKIEHPRNNNYQMISQLWPIPEIESDMKIKEYGKKVLERLCEKNSEIFWTPYGDGKYVSLINSIFINDDTPKNIVEFLNKHNYSTVKIKPEHLNEFKEKNGYQQVSPQFIRDILKNDESILDTSDLTLSERFSLLRYILEDKNYGDLENISLVPLFDNKFGNFATEKNYSIATLEQLKLFPKVGLEYFIPVDLLKAHDLHTIFTKNEFLKATNIQYFGEPTIRRFLQQELHPISERDWNPSDSTTIPNQKWLDEIWSNILNYSLSPYMSFPLLEVYDPNKQDQHQLISLENAAKKPLLVYAHDQLLVKTLTNIGIRFTKRRYEKTLSKYVKKLEPDNVLDVIGKYRCIVNEVFTEQEDRETLCNYFSFAMNLQNYEKYKNKWIFVRLPIWPTHILDSGDQICKSISDDFTYLVPSDHPLLKLVYSYSNRFLPKCIQDNQQCLKMLEQIGFVRKVTPEIFIKCAKHIQELHKNRKDDMIEIDNLRHLASDVLCHFYRNQSTLKFSEDEWEELSKIKFVPISKSFLKYPYSYSSKKNVEELECLENLCLSKYKNFAWTQIAFFENEPTEEVIKNYKNFGLPTIQNIVNHLKTIQSTVSKSKEWEQRGDELFEIIKQIYEKLESLCDERNDDLKLYFPNDLPLFLNGTNPLDSESWIIASHLDLNIKKDFKPDRRATAEYLKNYSSLLILAGAKDSKLPKNKRCKYYEENNTQHIIKSMIDSLCIGDNTTQSNDVSFYIKEQRFYANSLILGYVAPYFKKTGHSFTFNDIEPDSLHILLRWLYGESLSQAINHIGYKEDEDDLIQICKDLLKLANEFKLESLKQLIEHKLFAFLDINLNENTLNDLKTMAHSNGLTDLLDYCNKLEKEYC</sequence>
<proteinExistence type="predicted"/>
<dbReference type="Pfam" id="PF25794">
    <property type="entry name" value="SACS"/>
    <property type="match status" value="1"/>
</dbReference>
<evidence type="ECO:0000313" key="2">
    <source>
        <dbReference type="EMBL" id="CAG8537929.1"/>
    </source>
</evidence>
<dbReference type="Pfam" id="PF00651">
    <property type="entry name" value="BTB"/>
    <property type="match status" value="1"/>
</dbReference>
<evidence type="ECO:0000313" key="3">
    <source>
        <dbReference type="Proteomes" id="UP000789396"/>
    </source>
</evidence>
<feature type="domain" description="BTB" evidence="1">
    <location>
        <begin position="2142"/>
        <end position="2200"/>
    </location>
</feature>
<dbReference type="GO" id="GO:0030544">
    <property type="term" value="F:Hsp70 protein binding"/>
    <property type="evidence" value="ECO:0007669"/>
    <property type="project" value="TreeGrafter"/>
</dbReference>
<dbReference type="PANTHER" id="PTHR15600">
    <property type="entry name" value="SACSIN"/>
    <property type="match status" value="1"/>
</dbReference>
<gene>
    <name evidence="2" type="ORF">RFULGI_LOCUS4089</name>
</gene>
<dbReference type="PANTHER" id="PTHR15600:SF42">
    <property type="entry name" value="SACSIN"/>
    <property type="match status" value="1"/>
</dbReference>
<evidence type="ECO:0000259" key="1">
    <source>
        <dbReference type="PROSITE" id="PS50097"/>
    </source>
</evidence>
<dbReference type="CDD" id="cd18186">
    <property type="entry name" value="BTB_POZ_ZBTB_KLHL-like"/>
    <property type="match status" value="1"/>
</dbReference>
<dbReference type="SMART" id="SM00225">
    <property type="entry name" value="BTB"/>
    <property type="match status" value="1"/>
</dbReference>
<dbReference type="PROSITE" id="PS50097">
    <property type="entry name" value="BTB"/>
    <property type="match status" value="1"/>
</dbReference>
<name>A0A9N9AR58_9GLOM</name>
<organism evidence="2 3">
    <name type="scientific">Racocetra fulgida</name>
    <dbReference type="NCBI Taxonomy" id="60492"/>
    <lineage>
        <taxon>Eukaryota</taxon>
        <taxon>Fungi</taxon>
        <taxon>Fungi incertae sedis</taxon>
        <taxon>Mucoromycota</taxon>
        <taxon>Glomeromycotina</taxon>
        <taxon>Glomeromycetes</taxon>
        <taxon>Diversisporales</taxon>
        <taxon>Gigasporaceae</taxon>
        <taxon>Racocetra</taxon>
    </lineage>
</organism>